<dbReference type="OrthoDB" id="2473736at2759"/>
<dbReference type="EMBL" id="CAJVQA010010370">
    <property type="protein sequence ID" value="CAG8696138.1"/>
    <property type="molecule type" value="Genomic_DNA"/>
</dbReference>
<proteinExistence type="predicted"/>
<evidence type="ECO:0000313" key="2">
    <source>
        <dbReference type="EMBL" id="CAG8696138.1"/>
    </source>
</evidence>
<gene>
    <name evidence="2" type="ORF">CPELLU_LOCUS11573</name>
</gene>
<feature type="compositionally biased region" description="Polar residues" evidence="1">
    <location>
        <begin position="1"/>
        <end position="23"/>
    </location>
</feature>
<evidence type="ECO:0000313" key="3">
    <source>
        <dbReference type="Proteomes" id="UP000789759"/>
    </source>
</evidence>
<name>A0A9N9F0A1_9GLOM</name>
<protein>
    <submittedName>
        <fullName evidence="2">2570_t:CDS:1</fullName>
    </submittedName>
</protein>
<accession>A0A9N9F0A1</accession>
<feature type="region of interest" description="Disordered" evidence="1">
    <location>
        <begin position="1"/>
        <end position="31"/>
    </location>
</feature>
<dbReference type="Proteomes" id="UP000789759">
    <property type="component" value="Unassembled WGS sequence"/>
</dbReference>
<comment type="caution">
    <text evidence="2">The sequence shown here is derived from an EMBL/GenBank/DDBJ whole genome shotgun (WGS) entry which is preliminary data.</text>
</comment>
<keyword evidence="3" id="KW-1185">Reference proteome</keyword>
<dbReference type="AlphaFoldDB" id="A0A9N9F0A1"/>
<evidence type="ECO:0000256" key="1">
    <source>
        <dbReference type="SAM" id="MobiDB-lite"/>
    </source>
</evidence>
<organism evidence="2 3">
    <name type="scientific">Cetraspora pellucida</name>
    <dbReference type="NCBI Taxonomy" id="1433469"/>
    <lineage>
        <taxon>Eukaryota</taxon>
        <taxon>Fungi</taxon>
        <taxon>Fungi incertae sedis</taxon>
        <taxon>Mucoromycota</taxon>
        <taxon>Glomeromycotina</taxon>
        <taxon>Glomeromycetes</taxon>
        <taxon>Diversisporales</taxon>
        <taxon>Gigasporaceae</taxon>
        <taxon>Cetraspora</taxon>
    </lineage>
</organism>
<reference evidence="2" key="1">
    <citation type="submission" date="2021-06" db="EMBL/GenBank/DDBJ databases">
        <authorList>
            <person name="Kallberg Y."/>
            <person name="Tangrot J."/>
            <person name="Rosling A."/>
        </authorList>
    </citation>
    <scope>NUCLEOTIDE SEQUENCE</scope>
    <source>
        <strain evidence="2">FL966</strain>
    </source>
</reference>
<sequence length="127" mass="14512">MASQNSETGFNTFSISKNEPQKYSETNESSESSLLFTKRRNVSIEDIAKICFYYLSNSDKELQLYGKDLNYEELYENSVDLALPEFLVSGNAIFFSDFVTTNQARDVGNMNYNPIELACQIVQNKKD</sequence>